<evidence type="ECO:0000313" key="2">
    <source>
        <dbReference type="EMBL" id="AMQ55540.1"/>
    </source>
</evidence>
<dbReference type="AlphaFoldDB" id="A0A142EK85"/>
<feature type="chain" id="PRO_5007494682" description="DUF4270 domain-containing protein" evidence="1">
    <location>
        <begin position="30"/>
        <end position="455"/>
    </location>
</feature>
<evidence type="ECO:0008006" key="4">
    <source>
        <dbReference type="Google" id="ProtNLM"/>
    </source>
</evidence>
<gene>
    <name evidence="2" type="ORF">AO498_03935</name>
</gene>
<accession>A0A142EK85</accession>
<proteinExistence type="predicted"/>
<dbReference type="InterPro" id="IPR025366">
    <property type="entry name" value="DUF4270"/>
</dbReference>
<name>A0A142EK85_9BACT</name>
<feature type="signal peptide" evidence="1">
    <location>
        <begin position="1"/>
        <end position="29"/>
    </location>
</feature>
<dbReference type="STRING" id="1727163.AO498_03935"/>
<reference evidence="3" key="1">
    <citation type="submission" date="2015-09" db="EMBL/GenBank/DDBJ databases">
        <title>Complete sequence of Algoriphagus sp. M8-2.</title>
        <authorList>
            <person name="Shintani M."/>
        </authorList>
    </citation>
    <scope>NUCLEOTIDE SEQUENCE [LARGE SCALE GENOMIC DNA]</scope>
    <source>
        <strain evidence="3">M8-2</strain>
    </source>
</reference>
<dbReference type="PATRIC" id="fig|1727163.4.peg.818"/>
<evidence type="ECO:0000313" key="3">
    <source>
        <dbReference type="Proteomes" id="UP000073816"/>
    </source>
</evidence>
<organism evidence="2 3">
    <name type="scientific">Algoriphagus sanaruensis</name>
    <dbReference type="NCBI Taxonomy" id="1727163"/>
    <lineage>
        <taxon>Bacteria</taxon>
        <taxon>Pseudomonadati</taxon>
        <taxon>Bacteroidota</taxon>
        <taxon>Cytophagia</taxon>
        <taxon>Cytophagales</taxon>
        <taxon>Cyclobacteriaceae</taxon>
        <taxon>Algoriphagus</taxon>
    </lineage>
</organism>
<dbReference type="Proteomes" id="UP000073816">
    <property type="component" value="Chromosome"/>
</dbReference>
<keyword evidence="1" id="KW-0732">Signal</keyword>
<dbReference type="OrthoDB" id="833442at2"/>
<sequence length="455" mass="50620">MVSIPVLRVKLLALALFSTILLNSCSDPASVGLELAPDNNQIGVFYEEFVLDAEMVLVDSLTSSTNPVSRGVLVVGHETDPFFGTTEATTYSRLFIDVSADRPLSEAILDSMFFALDVIAVNGEDLTAPKTYSVHKLIEPILDTVYYTSDKVDFELDPFAKGEVVFDEVKDTIVNLSVKPEFSEELFSYMKRGPEFDNLLSFRRLYPGVAIKATDGDQTTLGLQQGVNTGLMVYYHYPEDTVSTLYRLSTGSSRAFVGIESDRTGTPTEAITQANLSYDVGSKVGMKAGLGMALKIDTSPIDQFLDTLQGINFNQVLFEIGEVDAIPEGQNAMFSYYIYFTDQRNKFIRRDLDNNPLTLQLTGQPQTELDGDDNTILPVRAPAQSIFSETSKKYSVDISSYLNAIFRGELTRTDWLLYGGLVTTASQDDDFKKSLRQFVVNKDKIKIKVIYSKRR</sequence>
<dbReference type="KEGG" id="alm:AO498_03935"/>
<dbReference type="Pfam" id="PF14092">
    <property type="entry name" value="DUF4270"/>
    <property type="match status" value="1"/>
</dbReference>
<dbReference type="EMBL" id="CP012836">
    <property type="protein sequence ID" value="AMQ55540.1"/>
    <property type="molecule type" value="Genomic_DNA"/>
</dbReference>
<keyword evidence="3" id="KW-1185">Reference proteome</keyword>
<protein>
    <recommendedName>
        <fullName evidence="4">DUF4270 domain-containing protein</fullName>
    </recommendedName>
</protein>
<evidence type="ECO:0000256" key="1">
    <source>
        <dbReference type="SAM" id="SignalP"/>
    </source>
</evidence>
<reference evidence="2 3" key="2">
    <citation type="journal article" date="2016" name="Genome Announc.">
        <title>Complete Genome Sequence of Algoriphagus sp. Strain M8-2, Isolated from a Brackish Lake.</title>
        <authorList>
            <person name="Muraguchi Y."/>
            <person name="Kushimoto K."/>
            <person name="Ohtsubo Y."/>
            <person name="Suzuki T."/>
            <person name="Dohra H."/>
            <person name="Kimbara K."/>
            <person name="Shintani M."/>
        </authorList>
    </citation>
    <scope>NUCLEOTIDE SEQUENCE [LARGE SCALE GENOMIC DNA]</scope>
    <source>
        <strain evidence="2 3">M8-2</strain>
    </source>
</reference>